<reference evidence="1 2" key="1">
    <citation type="submission" date="2020-08" db="EMBL/GenBank/DDBJ databases">
        <title>Genome sequence of Thermomonas carbonis KCTC 42013T.</title>
        <authorList>
            <person name="Hyun D.-W."/>
            <person name="Bae J.-W."/>
        </authorList>
    </citation>
    <scope>NUCLEOTIDE SEQUENCE [LARGE SCALE GENOMIC DNA]</scope>
    <source>
        <strain evidence="1 2">KCTC 42013</strain>
    </source>
</reference>
<evidence type="ECO:0000313" key="2">
    <source>
        <dbReference type="Proteomes" id="UP000515804"/>
    </source>
</evidence>
<sequence length="118" mass="13578">MTDSTNVIEMFRPVGPKELDLLRESGFRRWPPRLPEQPIFYPVTNQKYAAEISEKWNTMDFGYGAVTRFFVNATFMANYPVQQVGASYHTEWWVPAEDLEALNDNIVGVIEVVQEFGA</sequence>
<dbReference type="AlphaFoldDB" id="A0A7G9SNK0"/>
<organism evidence="1 2">
    <name type="scientific">Thermomonas carbonis</name>
    <dbReference type="NCBI Taxonomy" id="1463158"/>
    <lineage>
        <taxon>Bacteria</taxon>
        <taxon>Pseudomonadati</taxon>
        <taxon>Pseudomonadota</taxon>
        <taxon>Gammaproteobacteria</taxon>
        <taxon>Lysobacterales</taxon>
        <taxon>Lysobacteraceae</taxon>
        <taxon>Thermomonas</taxon>
    </lineage>
</organism>
<gene>
    <name evidence="1" type="ORF">H9L16_12170</name>
</gene>
<evidence type="ECO:0000313" key="1">
    <source>
        <dbReference type="EMBL" id="QNN69425.1"/>
    </source>
</evidence>
<dbReference type="RefSeq" id="WP_187551945.1">
    <property type="nucleotide sequence ID" value="NZ_CP060719.1"/>
</dbReference>
<accession>A0A7G9SNK0</accession>
<name>A0A7G9SNK0_9GAMM</name>
<evidence type="ECO:0008006" key="3">
    <source>
        <dbReference type="Google" id="ProtNLM"/>
    </source>
</evidence>
<keyword evidence="2" id="KW-1185">Reference proteome</keyword>
<dbReference type="EMBL" id="CP060719">
    <property type="protein sequence ID" value="QNN69425.1"/>
    <property type="molecule type" value="Genomic_DNA"/>
</dbReference>
<proteinExistence type="predicted"/>
<protein>
    <recommendedName>
        <fullName evidence="3">ADP-ribosylation/crystallin J1</fullName>
    </recommendedName>
</protein>
<dbReference type="Proteomes" id="UP000515804">
    <property type="component" value="Chromosome"/>
</dbReference>
<dbReference type="KEGG" id="tcn:H9L16_12170"/>